<accession>A0A430AZD2</accession>
<dbReference type="SUPFAM" id="SSF141130">
    <property type="entry name" value="Acetamidase/Formamidase-like"/>
    <property type="match status" value="1"/>
</dbReference>
<dbReference type="RefSeq" id="WP_126812708.1">
    <property type="nucleotide sequence ID" value="NZ_NGKC01000003.1"/>
</dbReference>
<dbReference type="OrthoDB" id="9811740at2"/>
<organism evidence="1 2">
    <name type="scientific">Vagococcus acidifermentans</name>
    <dbReference type="NCBI Taxonomy" id="564710"/>
    <lineage>
        <taxon>Bacteria</taxon>
        <taxon>Bacillati</taxon>
        <taxon>Bacillota</taxon>
        <taxon>Bacilli</taxon>
        <taxon>Lactobacillales</taxon>
        <taxon>Enterococcaceae</taxon>
        <taxon>Vagococcus</taxon>
    </lineage>
</organism>
<sequence>MKKFSKNNVIYTFEHGLTEQYRMASGETVIVETNDCFHQQITSDTQLLMEIDMDIVNPATGPIYVEGAEAGDVLKIDILDISVPNQSVAAAVPNEGGLPEEATAPIVSIIPIEDGFAHYLGKKIPVRPMIGVIGVAPAKADGSWGTHTPWKHGGNMDSKVITNNTTLYFQVNQEGAQLALGDCHAAMADGELCFTGLEIASEVTLRVTVLKQPRQHLAWPVLESDTGISVIASGDTLEAAMTAAASTAVAYIEKALDVKWEEAYVLASQVMDLHISQVVNPMKTIRAEIPREILSMSDILSHP</sequence>
<evidence type="ECO:0000313" key="2">
    <source>
        <dbReference type="Proteomes" id="UP000286773"/>
    </source>
</evidence>
<dbReference type="Pfam" id="PF03069">
    <property type="entry name" value="FmdA_AmdA"/>
    <property type="match status" value="2"/>
</dbReference>
<proteinExistence type="predicted"/>
<gene>
    <name evidence="1" type="ORF">CBF27_04230</name>
</gene>
<dbReference type="InterPro" id="IPR004304">
    <property type="entry name" value="FmdA_AmdA"/>
</dbReference>
<dbReference type="AlphaFoldDB" id="A0A430AZD2"/>
<name>A0A430AZD2_9ENTE</name>
<dbReference type="Proteomes" id="UP000286773">
    <property type="component" value="Unassembled WGS sequence"/>
</dbReference>
<dbReference type="PANTHER" id="PTHR31891">
    <property type="entry name" value="FORMAMIDASE C869.04-RELATED"/>
    <property type="match status" value="1"/>
</dbReference>
<dbReference type="PANTHER" id="PTHR31891:SF1">
    <property type="entry name" value="FORMAMIDASE C869.04-RELATED"/>
    <property type="match status" value="1"/>
</dbReference>
<protein>
    <submittedName>
        <fullName evidence="1">Formamidase</fullName>
    </submittedName>
</protein>
<keyword evidence="2" id="KW-1185">Reference proteome</keyword>
<evidence type="ECO:0000313" key="1">
    <source>
        <dbReference type="EMBL" id="RSU13394.1"/>
    </source>
</evidence>
<dbReference type="Gene3D" id="3.10.28.20">
    <property type="entry name" value="Acetamidase/Formamidase-like domains"/>
    <property type="match status" value="1"/>
</dbReference>
<dbReference type="Gene3D" id="2.60.120.580">
    <property type="entry name" value="Acetamidase/Formamidase-like domains"/>
    <property type="match status" value="1"/>
</dbReference>
<dbReference type="GO" id="GO:0016811">
    <property type="term" value="F:hydrolase activity, acting on carbon-nitrogen (but not peptide) bonds, in linear amides"/>
    <property type="evidence" value="ECO:0007669"/>
    <property type="project" value="InterPro"/>
</dbReference>
<comment type="caution">
    <text evidence="1">The sequence shown here is derived from an EMBL/GenBank/DDBJ whole genome shotgun (WGS) entry which is preliminary data.</text>
</comment>
<dbReference type="EMBL" id="NGKC01000003">
    <property type="protein sequence ID" value="RSU13394.1"/>
    <property type="molecule type" value="Genomic_DNA"/>
</dbReference>
<dbReference type="Gene3D" id="2.40.10.120">
    <property type="match status" value="1"/>
</dbReference>
<reference evidence="1 2" key="1">
    <citation type="submission" date="2017-05" db="EMBL/GenBank/DDBJ databases">
        <title>Vagococcus spp. assemblies.</title>
        <authorList>
            <person name="Gulvik C.A."/>
        </authorList>
    </citation>
    <scope>NUCLEOTIDE SEQUENCE [LARGE SCALE GENOMIC DNA]</scope>
    <source>
        <strain evidence="1 2">LMG 24798</strain>
    </source>
</reference>